<keyword evidence="8" id="KW-1185">Reference proteome</keyword>
<dbReference type="GO" id="GO:0140359">
    <property type="term" value="F:ABC-type transporter activity"/>
    <property type="evidence" value="ECO:0007669"/>
    <property type="project" value="InterPro"/>
</dbReference>
<dbReference type="InterPro" id="IPR051784">
    <property type="entry name" value="Nod_factor_ABC_transporter"/>
</dbReference>
<accession>A0A9X4KVI6</accession>
<feature type="transmembrane region" description="Helical" evidence="5">
    <location>
        <begin position="102"/>
        <end position="123"/>
    </location>
</feature>
<organism evidence="7 8">
    <name type="scientific">Cohnella rhizosphaerae</name>
    <dbReference type="NCBI Taxonomy" id="1457232"/>
    <lineage>
        <taxon>Bacteria</taxon>
        <taxon>Bacillati</taxon>
        <taxon>Bacillota</taxon>
        <taxon>Bacilli</taxon>
        <taxon>Bacillales</taxon>
        <taxon>Paenibacillaceae</taxon>
        <taxon>Cohnella</taxon>
    </lineage>
</organism>
<proteinExistence type="predicted"/>
<evidence type="ECO:0000256" key="4">
    <source>
        <dbReference type="ARBA" id="ARBA00023136"/>
    </source>
</evidence>
<dbReference type="InterPro" id="IPR013525">
    <property type="entry name" value="ABC2_TM"/>
</dbReference>
<feature type="transmembrane region" description="Helical" evidence="5">
    <location>
        <begin position="25"/>
        <end position="44"/>
    </location>
</feature>
<dbReference type="Proteomes" id="UP001153404">
    <property type="component" value="Unassembled WGS sequence"/>
</dbReference>
<evidence type="ECO:0000259" key="6">
    <source>
        <dbReference type="Pfam" id="PF12698"/>
    </source>
</evidence>
<reference evidence="7" key="1">
    <citation type="submission" date="2022-10" db="EMBL/GenBank/DDBJ databases">
        <title>Comparative genomic analysis of Cohnella hashimotonis sp. nov., isolated from the International Space Station.</title>
        <authorList>
            <person name="Simpson A."/>
            <person name="Venkateswaran K."/>
        </authorList>
    </citation>
    <scope>NUCLEOTIDE SEQUENCE</scope>
    <source>
        <strain evidence="7">DSM 28161</strain>
    </source>
</reference>
<dbReference type="AlphaFoldDB" id="A0A9X4KVI6"/>
<keyword evidence="4 5" id="KW-0472">Membrane</keyword>
<dbReference type="PANTHER" id="PTHR43229">
    <property type="entry name" value="NODULATION PROTEIN J"/>
    <property type="match status" value="1"/>
</dbReference>
<dbReference type="PIRSF" id="PIRSF006648">
    <property type="entry name" value="DrrB"/>
    <property type="match status" value="1"/>
</dbReference>
<evidence type="ECO:0000256" key="5">
    <source>
        <dbReference type="SAM" id="Phobius"/>
    </source>
</evidence>
<evidence type="ECO:0000313" key="8">
    <source>
        <dbReference type="Proteomes" id="UP001153404"/>
    </source>
</evidence>
<sequence length="252" mass="27614">MNQTARATWAQCKSEMLRTARNKRFVIFSVMMPIALFFIFTGTMNADATVDGTDWIPYYLMSMTAYGVIGASLTSFAPRIAKERAQGWIRLLRITPLPSGSYVLSKIVAQALINLVIIVLVFSVAGLSKGIDLSAAVWVESGLWIWLGGFAFMALATLVGSMRNADAVQVLSMILYLGMSVMGGLWVPTATFPQIMQNIAKWLPTYRVGQGAWNLVGGRASRMGRLRNIGCLCARFRDNIVLYHEKAGSGVA</sequence>
<keyword evidence="3 5" id="KW-1133">Transmembrane helix</keyword>
<evidence type="ECO:0000256" key="2">
    <source>
        <dbReference type="ARBA" id="ARBA00022692"/>
    </source>
</evidence>
<comment type="subcellular location">
    <subcellularLocation>
        <location evidence="1">Membrane</location>
        <topology evidence="1">Multi-pass membrane protein</topology>
    </subcellularLocation>
</comment>
<feature type="transmembrane region" description="Helical" evidence="5">
    <location>
        <begin position="167"/>
        <end position="187"/>
    </location>
</feature>
<dbReference type="InterPro" id="IPR000412">
    <property type="entry name" value="ABC_2_transport"/>
</dbReference>
<keyword evidence="2 5" id="KW-0812">Transmembrane</keyword>
<evidence type="ECO:0000256" key="3">
    <source>
        <dbReference type="ARBA" id="ARBA00022989"/>
    </source>
</evidence>
<feature type="transmembrane region" description="Helical" evidence="5">
    <location>
        <begin position="143"/>
        <end position="160"/>
    </location>
</feature>
<gene>
    <name evidence="7" type="ORF">OMP40_23255</name>
</gene>
<comment type="caution">
    <text evidence="7">The sequence shown here is derived from an EMBL/GenBank/DDBJ whole genome shotgun (WGS) entry which is preliminary data.</text>
</comment>
<dbReference type="GO" id="GO:0043190">
    <property type="term" value="C:ATP-binding cassette (ABC) transporter complex"/>
    <property type="evidence" value="ECO:0007669"/>
    <property type="project" value="InterPro"/>
</dbReference>
<name>A0A9X4KVI6_9BACL</name>
<feature type="domain" description="ABC-2 type transporter transmembrane" evidence="6">
    <location>
        <begin position="53"/>
        <end position="234"/>
    </location>
</feature>
<dbReference type="PANTHER" id="PTHR43229:SF6">
    <property type="entry name" value="ABC-TYPE MULTIDRUG TRANSPORT SYSTEM, PERMEASE COMPONENT"/>
    <property type="match status" value="1"/>
</dbReference>
<dbReference type="EMBL" id="JAPDIA010000008">
    <property type="protein sequence ID" value="MDG0811956.1"/>
    <property type="molecule type" value="Genomic_DNA"/>
</dbReference>
<dbReference type="Pfam" id="PF12698">
    <property type="entry name" value="ABC2_membrane_3"/>
    <property type="match status" value="1"/>
</dbReference>
<protein>
    <submittedName>
        <fullName evidence="7">ABC transporter permease</fullName>
    </submittedName>
</protein>
<dbReference type="RefSeq" id="WP_277535005.1">
    <property type="nucleotide sequence ID" value="NZ_JAPDIA010000008.1"/>
</dbReference>
<evidence type="ECO:0000256" key="1">
    <source>
        <dbReference type="ARBA" id="ARBA00004141"/>
    </source>
</evidence>
<evidence type="ECO:0000313" key="7">
    <source>
        <dbReference type="EMBL" id="MDG0811956.1"/>
    </source>
</evidence>
<feature type="transmembrane region" description="Helical" evidence="5">
    <location>
        <begin position="56"/>
        <end position="81"/>
    </location>
</feature>